<dbReference type="AlphaFoldDB" id="A0A0D6ZCZ0"/>
<dbReference type="EMBL" id="JXIQ01000019">
    <property type="protein sequence ID" value="KIY23402.1"/>
    <property type="molecule type" value="Genomic_DNA"/>
</dbReference>
<evidence type="ECO:0000313" key="2">
    <source>
        <dbReference type="EMBL" id="KIY23402.1"/>
    </source>
</evidence>
<organism evidence="2 3">
    <name type="scientific">Mesobacillus subterraneus</name>
    <dbReference type="NCBI Taxonomy" id="285983"/>
    <lineage>
        <taxon>Bacteria</taxon>
        <taxon>Bacillati</taxon>
        <taxon>Bacillota</taxon>
        <taxon>Bacilli</taxon>
        <taxon>Bacillales</taxon>
        <taxon>Bacillaceae</taxon>
        <taxon>Mesobacillus</taxon>
    </lineage>
</organism>
<proteinExistence type="predicted"/>
<dbReference type="Pfam" id="PF06207">
    <property type="entry name" value="DUF1002"/>
    <property type="match status" value="1"/>
</dbReference>
<reference evidence="2 3" key="1">
    <citation type="submission" date="2015-01" db="EMBL/GenBank/DDBJ databases">
        <title>Draft genome sequences of the supercritical CO2 tolerant bacteria Bacillus subterraneus MITOT1 and Bacillus cereus MIT0214.</title>
        <authorList>
            <person name="Peet K.C."/>
            <person name="Thompson J.R."/>
        </authorList>
    </citation>
    <scope>NUCLEOTIDE SEQUENCE [LARGE SCALE GENOMIC DNA]</scope>
    <source>
        <strain evidence="2 3">MITOT1</strain>
    </source>
</reference>
<accession>A0A0D6ZCZ0</accession>
<keyword evidence="3" id="KW-1185">Reference proteome</keyword>
<dbReference type="InterPro" id="IPR009343">
    <property type="entry name" value="DUF1002"/>
</dbReference>
<evidence type="ECO:0000256" key="1">
    <source>
        <dbReference type="SAM" id="SignalP"/>
    </source>
</evidence>
<feature type="signal peptide" evidence="1">
    <location>
        <begin position="1"/>
        <end position="29"/>
    </location>
</feature>
<dbReference type="RefSeq" id="WP_044391247.1">
    <property type="nucleotide sequence ID" value="NZ_JXIQ01000019.1"/>
</dbReference>
<evidence type="ECO:0000313" key="3">
    <source>
        <dbReference type="Proteomes" id="UP000032512"/>
    </source>
</evidence>
<name>A0A0D6ZCZ0_9BACI</name>
<comment type="caution">
    <text evidence="2">The sequence shown here is derived from an EMBL/GenBank/DDBJ whole genome shotgun (WGS) entry which is preliminary data.</text>
</comment>
<sequence length="306" mass="33907">MKAKYVVHFVAVASLFIFALVIVAVPAFASTGNQEEAINEKYGLPIVVYGEALTEKQKEEVRDLLDVTDPTKVKEIIVTGKDLVNYIDGDEHSNMYSSAKITRKDPGEGLVINQVTPENITEVTDEMYANALLTAGVEDAVVDVVSPVKVTGHSALVGIYKAYDEGDGTALNKDRTEVANQELNLATNLVKKDGLDQDKVSELLTEIKKDIAEQNPATKEEIEKIIDEKLKTLEIQLSPEDRQLLVDLFNKMRDLNINFDNVKSQLETISGDIQKRIEEAVGDKGFLESVSNFFKELINSIKNLFS</sequence>
<dbReference type="Proteomes" id="UP000032512">
    <property type="component" value="Unassembled WGS sequence"/>
</dbReference>
<dbReference type="PATRIC" id="fig|285983.3.peg.2655"/>
<evidence type="ECO:0008006" key="4">
    <source>
        <dbReference type="Google" id="ProtNLM"/>
    </source>
</evidence>
<keyword evidence="1" id="KW-0732">Signal</keyword>
<feature type="chain" id="PRO_5002315785" description="DUF1002 domain-containing protein" evidence="1">
    <location>
        <begin position="30"/>
        <end position="306"/>
    </location>
</feature>
<dbReference type="OrthoDB" id="9810153at2"/>
<protein>
    <recommendedName>
        <fullName evidence="4">DUF1002 domain-containing protein</fullName>
    </recommendedName>
</protein>
<gene>
    <name evidence="2" type="ORF">UB32_03565</name>
</gene>